<accession>A0ABD3H6V4</accession>
<evidence type="ECO:0000313" key="1">
    <source>
        <dbReference type="EMBL" id="KAL3687228.1"/>
    </source>
</evidence>
<dbReference type="Proteomes" id="UP001633002">
    <property type="component" value="Unassembled WGS sequence"/>
</dbReference>
<protein>
    <submittedName>
        <fullName evidence="1">Uncharacterized protein</fullName>
    </submittedName>
</protein>
<dbReference type="PANTHER" id="PTHR34958">
    <property type="entry name" value="CONDITIONAL LOSS-OF-GROWTH 1"/>
    <property type="match status" value="1"/>
</dbReference>
<evidence type="ECO:0000313" key="2">
    <source>
        <dbReference type="Proteomes" id="UP001633002"/>
    </source>
</evidence>
<gene>
    <name evidence="1" type="ORF">R1sor_013537</name>
</gene>
<name>A0ABD3H6V4_9MARC</name>
<keyword evidence="2" id="KW-1185">Reference proteome</keyword>
<reference evidence="1 2" key="1">
    <citation type="submission" date="2024-09" db="EMBL/GenBank/DDBJ databases">
        <title>Chromosome-scale assembly of Riccia sorocarpa.</title>
        <authorList>
            <person name="Paukszto L."/>
        </authorList>
    </citation>
    <scope>NUCLEOTIDE SEQUENCE [LARGE SCALE GENOMIC DNA]</scope>
    <source>
        <strain evidence="1">LP-2024</strain>
        <tissue evidence="1">Aerial parts of the thallus</tissue>
    </source>
</reference>
<proteinExistence type="predicted"/>
<comment type="caution">
    <text evidence="1">The sequence shown here is derived from an EMBL/GenBank/DDBJ whole genome shotgun (WGS) entry which is preliminary data.</text>
</comment>
<dbReference type="PANTHER" id="PTHR34958:SF1">
    <property type="entry name" value="ARMADILLO-LIKE HELICAL DOMAIN-CONTAINING PROTEIN"/>
    <property type="match status" value="1"/>
</dbReference>
<sequence>MASMLLNGQAGSPKLLFINMSTTALYWPLMQLAGVATEDITSGLAVGSWGGGTVPEGVCDVRAALLLILIGKCSAYHEALAELGGEEFFRSLLDDMGSRVAYYTSTFFF</sequence>
<dbReference type="AlphaFoldDB" id="A0ABD3H6V4"/>
<organism evidence="1 2">
    <name type="scientific">Riccia sorocarpa</name>
    <dbReference type="NCBI Taxonomy" id="122646"/>
    <lineage>
        <taxon>Eukaryota</taxon>
        <taxon>Viridiplantae</taxon>
        <taxon>Streptophyta</taxon>
        <taxon>Embryophyta</taxon>
        <taxon>Marchantiophyta</taxon>
        <taxon>Marchantiopsida</taxon>
        <taxon>Marchantiidae</taxon>
        <taxon>Marchantiales</taxon>
        <taxon>Ricciaceae</taxon>
        <taxon>Riccia</taxon>
    </lineage>
</organism>
<dbReference type="EMBL" id="JBJQOH010000004">
    <property type="protein sequence ID" value="KAL3687228.1"/>
    <property type="molecule type" value="Genomic_DNA"/>
</dbReference>